<dbReference type="SUPFAM" id="SSF54427">
    <property type="entry name" value="NTF2-like"/>
    <property type="match status" value="1"/>
</dbReference>
<reference evidence="2 5" key="3">
    <citation type="submission" date="2020-10" db="EMBL/GenBank/DDBJ databases">
        <title>Ca. Dormibacterota MAGs.</title>
        <authorList>
            <person name="Montgomery K."/>
        </authorList>
    </citation>
    <scope>NUCLEOTIDE SEQUENCE [LARGE SCALE GENOMIC DNA]</scope>
    <source>
        <strain evidence="2">SC8812_S17_18</strain>
    </source>
</reference>
<dbReference type="InterPro" id="IPR037401">
    <property type="entry name" value="SnoaL-like"/>
</dbReference>
<protein>
    <submittedName>
        <fullName evidence="3">Nuclear transport factor 2 family protein</fullName>
    </submittedName>
</protein>
<comment type="caution">
    <text evidence="3">The sequence shown here is derived from an EMBL/GenBank/DDBJ whole genome shotgun (WGS) entry which is preliminary data.</text>
</comment>
<dbReference type="EMBL" id="JAEKNS010000073">
    <property type="protein sequence ID" value="MBJ7594527.1"/>
    <property type="molecule type" value="Genomic_DNA"/>
</dbReference>
<feature type="domain" description="SnoaL-like" evidence="1">
    <location>
        <begin position="9"/>
        <end position="107"/>
    </location>
</feature>
<evidence type="ECO:0000313" key="4">
    <source>
        <dbReference type="Proteomes" id="UP000248724"/>
    </source>
</evidence>
<dbReference type="Pfam" id="PF12680">
    <property type="entry name" value="SnoaL_2"/>
    <property type="match status" value="1"/>
</dbReference>
<reference evidence="3 4" key="1">
    <citation type="journal article" date="2017" name="Nature">
        <title>Atmospheric trace gases support primary production in Antarctic desert surface soil.</title>
        <authorList>
            <person name="Ji M."/>
            <person name="Greening C."/>
            <person name="Vanwonterghem I."/>
            <person name="Carere C.R."/>
            <person name="Bay S.K."/>
            <person name="Steen J.A."/>
            <person name="Montgomery K."/>
            <person name="Lines T."/>
            <person name="Beardall J."/>
            <person name="van Dorst J."/>
            <person name="Snape I."/>
            <person name="Stott M.B."/>
            <person name="Hugenholtz P."/>
            <person name="Ferrari B.C."/>
        </authorList>
    </citation>
    <scope>NUCLEOTIDE SEQUENCE [LARGE SCALE GENOMIC DNA]</scope>
    <source>
        <strain evidence="3">RRmetagenome_bin12</strain>
    </source>
</reference>
<organism evidence="3 4">
    <name type="scientific">Candidatus Aeolococcus gillhamiae</name>
    <dbReference type="NCBI Taxonomy" id="3127015"/>
    <lineage>
        <taxon>Bacteria</taxon>
        <taxon>Bacillati</taxon>
        <taxon>Candidatus Dormiibacterota</taxon>
        <taxon>Candidatus Dormibacteria</taxon>
        <taxon>Candidatus Aeolococcales</taxon>
        <taxon>Candidatus Aeolococcaceae</taxon>
        <taxon>Candidatus Aeolococcus</taxon>
    </lineage>
</organism>
<evidence type="ECO:0000313" key="3">
    <source>
        <dbReference type="EMBL" id="PZR78436.1"/>
    </source>
</evidence>
<evidence type="ECO:0000313" key="2">
    <source>
        <dbReference type="EMBL" id="MBJ7594527.1"/>
    </source>
</evidence>
<evidence type="ECO:0000259" key="1">
    <source>
        <dbReference type="Pfam" id="PF12680"/>
    </source>
</evidence>
<dbReference type="RefSeq" id="WP_337310808.1">
    <property type="nucleotide sequence ID" value="NZ_JAEKNS010000073.1"/>
</dbReference>
<name>A0A2W5Z6R4_9BACT</name>
<dbReference type="InterPro" id="IPR032710">
    <property type="entry name" value="NTF2-like_dom_sf"/>
</dbReference>
<dbReference type="Gene3D" id="3.10.450.50">
    <property type="match status" value="1"/>
</dbReference>
<sequence length="137" mass="15185">MAAQTQDMVDRLLAATNAHDLEALVGCFAADYRNETPVHPARNFTGRDQLRRNWEQIFGFVPDLHAEITRSAVDGDTAWTEWEMTGTRRDGTPHRMRGIVIFTVGDGVAQAARFFLEPVDDGAATVDEAVRAQVVRG</sequence>
<accession>A0A934JZM7</accession>
<proteinExistence type="predicted"/>
<gene>
    <name evidence="3" type="ORF">DLM65_13075</name>
    <name evidence="2" type="ORF">JF886_06625</name>
</gene>
<reference evidence="3" key="2">
    <citation type="submission" date="2018-05" db="EMBL/GenBank/DDBJ databases">
        <authorList>
            <person name="Ferrari B."/>
        </authorList>
    </citation>
    <scope>NUCLEOTIDE SEQUENCE</scope>
    <source>
        <strain evidence="3">RRmetagenome_bin12</strain>
    </source>
</reference>
<dbReference type="Proteomes" id="UP000606991">
    <property type="component" value="Unassembled WGS sequence"/>
</dbReference>
<evidence type="ECO:0000313" key="5">
    <source>
        <dbReference type="Proteomes" id="UP000606991"/>
    </source>
</evidence>
<dbReference type="Proteomes" id="UP000248724">
    <property type="component" value="Unassembled WGS sequence"/>
</dbReference>
<dbReference type="EMBL" id="QHBU01000257">
    <property type="protein sequence ID" value="PZR78436.1"/>
    <property type="molecule type" value="Genomic_DNA"/>
</dbReference>
<dbReference type="AlphaFoldDB" id="A0A2W5Z6R4"/>
<accession>A0A2W5Z6R4</accession>